<comment type="caution">
    <text evidence="1">The sequence shown here is derived from an EMBL/GenBank/DDBJ whole genome shotgun (WGS) entry which is preliminary data.</text>
</comment>
<keyword evidence="2" id="KW-1185">Reference proteome</keyword>
<dbReference type="Proteomes" id="UP000631114">
    <property type="component" value="Unassembled WGS sequence"/>
</dbReference>
<dbReference type="InterPro" id="IPR008480">
    <property type="entry name" value="DUF761_pln"/>
</dbReference>
<dbReference type="EMBL" id="JADFTS010000002">
    <property type="protein sequence ID" value="KAF9618090.1"/>
    <property type="molecule type" value="Genomic_DNA"/>
</dbReference>
<protein>
    <submittedName>
        <fullName evidence="1">Uncharacterized protein</fullName>
    </submittedName>
</protein>
<accession>A0A835IHM5</accession>
<reference evidence="1 2" key="1">
    <citation type="submission" date="2020-10" db="EMBL/GenBank/DDBJ databases">
        <title>The Coptis chinensis genome and diversification of protoberbering-type alkaloids.</title>
        <authorList>
            <person name="Wang B."/>
            <person name="Shu S."/>
            <person name="Song C."/>
            <person name="Liu Y."/>
        </authorList>
    </citation>
    <scope>NUCLEOTIDE SEQUENCE [LARGE SCALE GENOMIC DNA]</scope>
    <source>
        <strain evidence="1">HL-2020</strain>
        <tissue evidence="1">Leaf</tissue>
    </source>
</reference>
<dbReference type="PANTHER" id="PTHR33265:SF6">
    <property type="entry name" value="OS01G0930500 PROTEIN"/>
    <property type="match status" value="1"/>
</dbReference>
<dbReference type="OrthoDB" id="1512693at2759"/>
<dbReference type="Pfam" id="PF05553">
    <property type="entry name" value="DUF761"/>
    <property type="match status" value="1"/>
</dbReference>
<evidence type="ECO:0000313" key="1">
    <source>
        <dbReference type="EMBL" id="KAF9618090.1"/>
    </source>
</evidence>
<dbReference type="PANTHER" id="PTHR33265">
    <property type="entry name" value="AVR9/CF-9 RAPIDLY ELICITED PROTEIN-RELATED"/>
    <property type="match status" value="1"/>
</dbReference>
<evidence type="ECO:0000313" key="2">
    <source>
        <dbReference type="Proteomes" id="UP000631114"/>
    </source>
</evidence>
<proteinExistence type="predicted"/>
<name>A0A835IHM5_9MAGN</name>
<sequence length="215" mass="25647">MHSRVNSVLAKRVWNYFRVAYFMMRKGLISKRKLIMDINLMMKRGKLLRKTIGNLKFHHHHEHHSRNATRGRFGLQEYEFSCSDSPNPVFYHVAKRKHHFFPCINPPPTDLEEHPKTVVTLPKIEYSPEPEYSYNLPFNVAHGEKSVPSPFSIRISNYSSEEDENENEEESNQIDNDAEEFIRRFYEQLRVQSRTQLLQYQEMQYQQMLTRGTLP</sequence>
<dbReference type="AlphaFoldDB" id="A0A835IHM5"/>
<organism evidence="1 2">
    <name type="scientific">Coptis chinensis</name>
    <dbReference type="NCBI Taxonomy" id="261450"/>
    <lineage>
        <taxon>Eukaryota</taxon>
        <taxon>Viridiplantae</taxon>
        <taxon>Streptophyta</taxon>
        <taxon>Embryophyta</taxon>
        <taxon>Tracheophyta</taxon>
        <taxon>Spermatophyta</taxon>
        <taxon>Magnoliopsida</taxon>
        <taxon>Ranunculales</taxon>
        <taxon>Ranunculaceae</taxon>
        <taxon>Coptidoideae</taxon>
        <taxon>Coptis</taxon>
    </lineage>
</organism>
<gene>
    <name evidence="1" type="ORF">IFM89_000041</name>
</gene>